<keyword evidence="3" id="KW-0732">Signal</keyword>
<keyword evidence="2" id="KW-0812">Transmembrane</keyword>
<dbReference type="GO" id="GO:0038023">
    <property type="term" value="F:signaling receptor activity"/>
    <property type="evidence" value="ECO:0007669"/>
    <property type="project" value="TreeGrafter"/>
</dbReference>
<dbReference type="SUPFAM" id="SSF57586">
    <property type="entry name" value="TNF receptor-like"/>
    <property type="match status" value="1"/>
</dbReference>
<keyword evidence="2" id="KW-1133">Transmembrane helix</keyword>
<sequence length="265" mass="30136">MIPLRLSLAVICALSTWNIVQATSCGERQHKVDERCCNKCPPGSYMKDICTETQQTVCRPCKEGFYSHQYNMFDRCEECRSCQHDYAEKCNTTTNANCSCRSGFLCSNNVCSECQENKCVTGEKPKRTEISLDAKLIKYTYECEPCPEKRYVDSKEDLCKLTSEQRPETHRDGVDYVHVILGIGFVLVSLTLLVFLCYACVKNVKKQRTYNYSIEVLAFSTNTSDFRLSKEESGSELIMQDESKNSNSIGPLCLEEVGTSLYSFR</sequence>
<proteinExistence type="predicted"/>
<gene>
    <name evidence="5" type="ORF">PBY51_013271</name>
</gene>
<feature type="repeat" description="TNFR-Cys" evidence="1">
    <location>
        <begin position="24"/>
        <end position="58"/>
    </location>
</feature>
<evidence type="ECO:0000256" key="2">
    <source>
        <dbReference type="SAM" id="Phobius"/>
    </source>
</evidence>
<reference evidence="5 6" key="2">
    <citation type="journal article" date="2023" name="Mol. Biol. Evol.">
        <title>Genomics of Secondarily Temperate Adaptation in the Only Non-Antarctic Icefish.</title>
        <authorList>
            <person name="Rivera-Colon A.G."/>
            <person name="Rayamajhi N."/>
            <person name="Minhas B.F."/>
            <person name="Madrigal G."/>
            <person name="Bilyk K.T."/>
            <person name="Yoon V."/>
            <person name="Hune M."/>
            <person name="Gregory S."/>
            <person name="Cheng C.H.C."/>
            <person name="Catchen J.M."/>
        </authorList>
    </citation>
    <scope>NUCLEOTIDE SEQUENCE [LARGE SCALE GENOMIC DNA]</scope>
    <source>
        <strain evidence="5">JMC-PN-2008</strain>
    </source>
</reference>
<protein>
    <recommendedName>
        <fullName evidence="4">TNFR-Cys domain-containing protein</fullName>
    </recommendedName>
</protein>
<organism evidence="5 6">
    <name type="scientific">Eleginops maclovinus</name>
    <name type="common">Patagonian blennie</name>
    <name type="synonym">Eleginus maclovinus</name>
    <dbReference type="NCBI Taxonomy" id="56733"/>
    <lineage>
        <taxon>Eukaryota</taxon>
        <taxon>Metazoa</taxon>
        <taxon>Chordata</taxon>
        <taxon>Craniata</taxon>
        <taxon>Vertebrata</taxon>
        <taxon>Euteleostomi</taxon>
        <taxon>Actinopterygii</taxon>
        <taxon>Neopterygii</taxon>
        <taxon>Teleostei</taxon>
        <taxon>Neoteleostei</taxon>
        <taxon>Acanthomorphata</taxon>
        <taxon>Eupercaria</taxon>
        <taxon>Perciformes</taxon>
        <taxon>Notothenioidei</taxon>
        <taxon>Eleginopidae</taxon>
        <taxon>Eleginops</taxon>
    </lineage>
</organism>
<feature type="domain" description="TNFR-Cys" evidence="4">
    <location>
        <begin position="60"/>
        <end position="98"/>
    </location>
</feature>
<dbReference type="SMART" id="SM00208">
    <property type="entry name" value="TNFR"/>
    <property type="match status" value="2"/>
</dbReference>
<dbReference type="GO" id="GO:0042127">
    <property type="term" value="P:regulation of cell population proliferation"/>
    <property type="evidence" value="ECO:0007669"/>
    <property type="project" value="TreeGrafter"/>
</dbReference>
<feature type="signal peptide" evidence="3">
    <location>
        <begin position="1"/>
        <end position="22"/>
    </location>
</feature>
<reference evidence="5 6" key="1">
    <citation type="journal article" date="2023" name="Genes (Basel)">
        <title>Chromosome-Level Genome Assembly and Circadian Gene Repertoire of the Patagonia Blennie Eleginops maclovinus-The Closest Ancestral Proxy of Antarctic Cryonotothenioids.</title>
        <authorList>
            <person name="Cheng C.C."/>
            <person name="Rivera-Colon A.G."/>
            <person name="Minhas B.F."/>
            <person name="Wilson L."/>
            <person name="Rayamajhi N."/>
            <person name="Vargas-Chacoff L."/>
            <person name="Catchen J.M."/>
        </authorList>
    </citation>
    <scope>NUCLEOTIDE SEQUENCE [LARGE SCALE GENOMIC DNA]</scope>
    <source>
        <strain evidence="5">JMC-PN-2008</strain>
    </source>
</reference>
<feature type="transmembrane region" description="Helical" evidence="2">
    <location>
        <begin position="176"/>
        <end position="201"/>
    </location>
</feature>
<dbReference type="InterPro" id="IPR001368">
    <property type="entry name" value="TNFR/NGFR_Cys_rich_reg"/>
</dbReference>
<keyword evidence="6" id="KW-1185">Reference proteome</keyword>
<dbReference type="PANTHER" id="PTHR47139">
    <property type="entry name" value="TUMOR NECROSIS FACTOR RECEPTOR SUPERFAMILY MEMBER 9"/>
    <property type="match status" value="1"/>
</dbReference>
<name>A0AAN7Y483_ELEMC</name>
<feature type="disulfide bond" evidence="1">
    <location>
        <begin position="37"/>
        <end position="50"/>
    </location>
</feature>
<keyword evidence="1" id="KW-1015">Disulfide bond</keyword>
<feature type="disulfide bond" evidence="1">
    <location>
        <begin position="61"/>
        <end position="76"/>
    </location>
</feature>
<comment type="caution">
    <text evidence="5">The sequence shown here is derived from an EMBL/GenBank/DDBJ whole genome shotgun (WGS) entry which is preliminary data.</text>
</comment>
<evidence type="ECO:0000259" key="4">
    <source>
        <dbReference type="PROSITE" id="PS50050"/>
    </source>
</evidence>
<comment type="caution">
    <text evidence="1">Lacks conserved residue(s) required for the propagation of feature annotation.</text>
</comment>
<dbReference type="PROSITE" id="PS50050">
    <property type="entry name" value="TNFR_NGFR_2"/>
    <property type="match status" value="2"/>
</dbReference>
<accession>A0AAN7Y483</accession>
<evidence type="ECO:0000313" key="5">
    <source>
        <dbReference type="EMBL" id="KAK5872587.1"/>
    </source>
</evidence>
<dbReference type="PANTHER" id="PTHR47139:SF1">
    <property type="entry name" value="TUMOR NECROSIS FACTOR RECEPTOR SUPERFAMILY MEMBER 9"/>
    <property type="match status" value="1"/>
</dbReference>
<feature type="disulfide bond" evidence="1">
    <location>
        <begin position="40"/>
        <end position="58"/>
    </location>
</feature>
<dbReference type="EMBL" id="JAUZQC010000004">
    <property type="protein sequence ID" value="KAK5872587.1"/>
    <property type="molecule type" value="Genomic_DNA"/>
</dbReference>
<keyword evidence="2" id="KW-0472">Membrane</keyword>
<dbReference type="Gene3D" id="2.10.50.10">
    <property type="entry name" value="Tumor Necrosis Factor Receptor, subunit A, domain 2"/>
    <property type="match status" value="1"/>
</dbReference>
<evidence type="ECO:0000256" key="1">
    <source>
        <dbReference type="PROSITE-ProRule" id="PRU00206"/>
    </source>
</evidence>
<feature type="chain" id="PRO_5043029486" description="TNFR-Cys domain-containing protein" evidence="3">
    <location>
        <begin position="23"/>
        <end position="265"/>
    </location>
</feature>
<dbReference type="AlphaFoldDB" id="A0AAN7Y483"/>
<evidence type="ECO:0000256" key="3">
    <source>
        <dbReference type="SAM" id="SignalP"/>
    </source>
</evidence>
<evidence type="ECO:0000313" key="6">
    <source>
        <dbReference type="Proteomes" id="UP001346869"/>
    </source>
</evidence>
<dbReference type="Proteomes" id="UP001346869">
    <property type="component" value="Unassembled WGS sequence"/>
</dbReference>
<feature type="repeat" description="TNFR-Cys" evidence="1">
    <location>
        <begin position="60"/>
        <end position="98"/>
    </location>
</feature>
<feature type="domain" description="TNFR-Cys" evidence="4">
    <location>
        <begin position="24"/>
        <end position="58"/>
    </location>
</feature>